<gene>
    <name evidence="10" type="ORF">Golax_010695</name>
</gene>
<evidence type="ECO:0000256" key="7">
    <source>
        <dbReference type="ARBA" id="ARBA00047984"/>
    </source>
</evidence>
<dbReference type="CDD" id="cd17917">
    <property type="entry name" value="DEXHc_RHA-like"/>
    <property type="match status" value="1"/>
</dbReference>
<evidence type="ECO:0000256" key="1">
    <source>
        <dbReference type="ARBA" id="ARBA00012552"/>
    </source>
</evidence>
<keyword evidence="11" id="KW-1185">Reference proteome</keyword>
<dbReference type="InterPro" id="IPR003593">
    <property type="entry name" value="AAA+_ATPase"/>
</dbReference>
<evidence type="ECO:0000313" key="10">
    <source>
        <dbReference type="EMBL" id="MBA0711527.1"/>
    </source>
</evidence>
<keyword evidence="3" id="KW-0547">Nucleotide-binding</keyword>
<dbReference type="Gene3D" id="1.10.10.2130">
    <property type="entry name" value="DEAH helicase family, winged-helix domain"/>
    <property type="match status" value="1"/>
</dbReference>
<accession>A0A7J8ZI48</accession>
<dbReference type="PROSITE" id="PS00690">
    <property type="entry name" value="DEAH_ATP_HELICASE"/>
    <property type="match status" value="1"/>
</dbReference>
<proteinExistence type="predicted"/>
<dbReference type="PROSITE" id="PS51192">
    <property type="entry name" value="HELICASE_ATP_BIND_1"/>
    <property type="match status" value="1"/>
</dbReference>
<evidence type="ECO:0000256" key="2">
    <source>
        <dbReference type="ARBA" id="ARBA00022728"/>
    </source>
</evidence>
<dbReference type="PROSITE" id="PS51194">
    <property type="entry name" value="HELICASE_CTER"/>
    <property type="match status" value="1"/>
</dbReference>
<dbReference type="Pfam" id="PF04408">
    <property type="entry name" value="WHD_HA2"/>
    <property type="match status" value="1"/>
</dbReference>
<keyword evidence="4" id="KW-0378">Hydrolase</keyword>
<sequence length="853" mass="95427">MANLPIVQFEKKIEETVDQNPVVVIIGETGSGKSTQLSQMLHRKGYTNSGIVAVTQPRRVAAVSVSRRVAQELGVRLGEEVGYAIRFEDRTSERTQIKYLTDGVLLRESLSNPELNQYSVIILDEAHERSLNTDILLGLMKRLVKRRASNLKVLITSATLDGEKVSKFFSDCPLLTVPGKLFPVEIFYSKERPTSYLESSLKTAMGMDDIEKLVSKLEDKVRSLEEGSCMDAIILPLHGSLPPEMQILVVLNFRSFVADIFLAMTQQVRVFSSPPPNCRRFIVATNIAETSLTVDGVVIIANISGFLSVATLLTDSSMEMESVKVKEYVIDSGYVKQRQYNPATGMYSLDVVQISKVQANQRAGRAGRTRPGKCYRLYPSRVYNDDFLDVTVPEIQRSSLAGSVLYLKSLDLPDIDILKFDFLDPPSTESLEDALKQLYLIDAIDENGSITSIGRTMAVVVMISMDVAPETGTLVDMNLSTVNFLVINYQPFSWNQLPGDQLQALFMKPDSEWPPSLIPKLPLEPSLSRTLIEANEYGCLSQALTVAAMLSAETNLLPGRSKNNEKKRKYPPLELPDGSGFGDHIQLLQIYECWDENDYDIGWCKDYDLQVRGMMFVKEVRKQLSQIMQKIAKGSSDVQVNQSQKRRQSYRNLRKALSIGFASQLAERMRHHNGFRTLGFKPQLVQVHPSSVLKPDDDGLYPNYVVYHELIATSRPYMRNVCAVERQWVMPILEKLDKLDVRKLSGGGLGHVEEITEGNTSDLLKKEAVIVTAPEEQEKLLDYSVDIPIFKIVGGTENHRTLLNESVATICVGGRQDYALCSFRQITRETVPLPFRLATTTPFGNAAGQLRPS</sequence>
<evidence type="ECO:0000256" key="3">
    <source>
        <dbReference type="ARBA" id="ARBA00022741"/>
    </source>
</evidence>
<evidence type="ECO:0000259" key="9">
    <source>
        <dbReference type="PROSITE" id="PS51194"/>
    </source>
</evidence>
<keyword evidence="2" id="KW-0747">Spliceosome</keyword>
<evidence type="ECO:0000259" key="8">
    <source>
        <dbReference type="PROSITE" id="PS51192"/>
    </source>
</evidence>
<dbReference type="SMART" id="SM00487">
    <property type="entry name" value="DEXDc"/>
    <property type="match status" value="1"/>
</dbReference>
<dbReference type="InterPro" id="IPR042035">
    <property type="entry name" value="DEAH_win-hel_dom"/>
</dbReference>
<dbReference type="InterPro" id="IPR002464">
    <property type="entry name" value="DNA/RNA_helicase_DEAH_CS"/>
</dbReference>
<dbReference type="InterPro" id="IPR027417">
    <property type="entry name" value="P-loop_NTPase"/>
</dbReference>
<evidence type="ECO:0000256" key="6">
    <source>
        <dbReference type="ARBA" id="ARBA00022840"/>
    </source>
</evidence>
<dbReference type="PANTHER" id="PTHR18934:SF234">
    <property type="entry name" value="PRE-MRNA-SPLICING FACTOR ATP-DEPENDENT RNA HELICASE DEAH4-RELATED"/>
    <property type="match status" value="1"/>
</dbReference>
<dbReference type="AlphaFoldDB" id="A0A7J8ZI48"/>
<dbReference type="GO" id="GO:0016787">
    <property type="term" value="F:hydrolase activity"/>
    <property type="evidence" value="ECO:0007669"/>
    <property type="project" value="UniProtKB-KW"/>
</dbReference>
<dbReference type="Gene3D" id="3.40.50.300">
    <property type="entry name" value="P-loop containing nucleotide triphosphate hydrolases"/>
    <property type="match status" value="2"/>
</dbReference>
<comment type="catalytic activity">
    <reaction evidence="7">
        <text>ATP + H2O = ADP + phosphate + H(+)</text>
        <dbReference type="Rhea" id="RHEA:13065"/>
        <dbReference type="ChEBI" id="CHEBI:15377"/>
        <dbReference type="ChEBI" id="CHEBI:15378"/>
        <dbReference type="ChEBI" id="CHEBI:30616"/>
        <dbReference type="ChEBI" id="CHEBI:43474"/>
        <dbReference type="ChEBI" id="CHEBI:456216"/>
        <dbReference type="EC" id="3.6.4.13"/>
    </reaction>
</comment>
<comment type="caution">
    <text evidence="10">The sequence shown here is derived from an EMBL/GenBank/DDBJ whole genome shotgun (WGS) entry which is preliminary data.</text>
</comment>
<dbReference type="FunFam" id="3.40.50.300:FF:001388">
    <property type="entry name" value="Probable pre-mRNA-splicing factor ATP-dependent RNA helicase DEAH4"/>
    <property type="match status" value="1"/>
</dbReference>
<dbReference type="InterPro" id="IPR011545">
    <property type="entry name" value="DEAD/DEAH_box_helicase_dom"/>
</dbReference>
<protein>
    <recommendedName>
        <fullName evidence="1">RNA helicase</fullName>
        <ecNumber evidence="1">3.6.4.13</ecNumber>
    </recommendedName>
</protein>
<feature type="domain" description="Helicase ATP-binding" evidence="8">
    <location>
        <begin position="14"/>
        <end position="178"/>
    </location>
</feature>
<dbReference type="Gene3D" id="1.20.120.1080">
    <property type="match status" value="1"/>
</dbReference>
<keyword evidence="2" id="KW-0508">mRNA splicing</keyword>
<dbReference type="InterPro" id="IPR011709">
    <property type="entry name" value="DEAD-box_helicase_OB_fold"/>
</dbReference>
<dbReference type="Pfam" id="PF00270">
    <property type="entry name" value="DEAD"/>
    <property type="match status" value="1"/>
</dbReference>
<dbReference type="GO" id="GO:0003724">
    <property type="term" value="F:RNA helicase activity"/>
    <property type="evidence" value="ECO:0007669"/>
    <property type="project" value="UniProtKB-EC"/>
</dbReference>
<dbReference type="Pfam" id="PF21010">
    <property type="entry name" value="HA2_C"/>
    <property type="match status" value="1"/>
</dbReference>
<feature type="domain" description="Helicase C-terminal" evidence="9">
    <location>
        <begin position="183"/>
        <end position="411"/>
    </location>
</feature>
<dbReference type="PANTHER" id="PTHR18934">
    <property type="entry name" value="ATP-DEPENDENT RNA HELICASE"/>
    <property type="match status" value="1"/>
</dbReference>
<reference evidence="10 11" key="1">
    <citation type="journal article" date="2019" name="Genome Biol. Evol.">
        <title>Insights into the evolution of the New World diploid cottons (Gossypium, subgenus Houzingenia) based on genome sequencing.</title>
        <authorList>
            <person name="Grover C.E."/>
            <person name="Arick M.A. 2nd"/>
            <person name="Thrash A."/>
            <person name="Conover J.L."/>
            <person name="Sanders W.S."/>
            <person name="Peterson D.G."/>
            <person name="Frelichowski J.E."/>
            <person name="Scheffler J.A."/>
            <person name="Scheffler B.E."/>
            <person name="Wendel J.F."/>
        </authorList>
    </citation>
    <scope>NUCLEOTIDE SEQUENCE [LARGE SCALE GENOMIC DNA]</scope>
    <source>
        <strain evidence="10">4</strain>
        <tissue evidence="10">Leaf</tissue>
    </source>
</reference>
<dbReference type="SMART" id="SM00382">
    <property type="entry name" value="AAA"/>
    <property type="match status" value="1"/>
</dbReference>
<dbReference type="GO" id="GO:0005681">
    <property type="term" value="C:spliceosomal complex"/>
    <property type="evidence" value="ECO:0007669"/>
    <property type="project" value="UniProtKB-KW"/>
</dbReference>
<dbReference type="InterPro" id="IPR048333">
    <property type="entry name" value="HA2_WH"/>
</dbReference>
<dbReference type="Proteomes" id="UP000593574">
    <property type="component" value="Unassembled WGS sequence"/>
</dbReference>
<dbReference type="InterPro" id="IPR014001">
    <property type="entry name" value="Helicase_ATP-bd"/>
</dbReference>
<name>A0A7J8ZI48_9ROSI</name>
<dbReference type="GO" id="GO:0003723">
    <property type="term" value="F:RNA binding"/>
    <property type="evidence" value="ECO:0007669"/>
    <property type="project" value="TreeGrafter"/>
</dbReference>
<organism evidence="10 11">
    <name type="scientific">Gossypium laxum</name>
    <dbReference type="NCBI Taxonomy" id="34288"/>
    <lineage>
        <taxon>Eukaryota</taxon>
        <taxon>Viridiplantae</taxon>
        <taxon>Streptophyta</taxon>
        <taxon>Embryophyta</taxon>
        <taxon>Tracheophyta</taxon>
        <taxon>Spermatophyta</taxon>
        <taxon>Magnoliopsida</taxon>
        <taxon>eudicotyledons</taxon>
        <taxon>Gunneridae</taxon>
        <taxon>Pentapetalae</taxon>
        <taxon>rosids</taxon>
        <taxon>malvids</taxon>
        <taxon>Malvales</taxon>
        <taxon>Malvaceae</taxon>
        <taxon>Malvoideae</taxon>
        <taxon>Gossypium</taxon>
    </lineage>
</organism>
<dbReference type="InterPro" id="IPR001650">
    <property type="entry name" value="Helicase_C-like"/>
</dbReference>
<keyword evidence="6" id="KW-0067">ATP-binding</keyword>
<dbReference type="Pfam" id="PF07717">
    <property type="entry name" value="OB_NTP_bind"/>
    <property type="match status" value="1"/>
</dbReference>
<evidence type="ECO:0000313" key="11">
    <source>
        <dbReference type="Proteomes" id="UP000593574"/>
    </source>
</evidence>
<dbReference type="SMART" id="SM00490">
    <property type="entry name" value="HELICc"/>
    <property type="match status" value="1"/>
</dbReference>
<dbReference type="FunFam" id="1.10.10.2130:FF:000001">
    <property type="entry name" value="Pre-mRNA-splicing factor ATP-dependent RNA helicase"/>
    <property type="match status" value="1"/>
</dbReference>
<dbReference type="GO" id="GO:0005524">
    <property type="term" value="F:ATP binding"/>
    <property type="evidence" value="ECO:0007669"/>
    <property type="project" value="UniProtKB-KW"/>
</dbReference>
<dbReference type="EC" id="3.6.4.13" evidence="1"/>
<keyword evidence="5" id="KW-0347">Helicase</keyword>
<dbReference type="CDD" id="cd18791">
    <property type="entry name" value="SF2_C_RHA"/>
    <property type="match status" value="1"/>
</dbReference>
<evidence type="ECO:0000256" key="5">
    <source>
        <dbReference type="ARBA" id="ARBA00022806"/>
    </source>
</evidence>
<feature type="non-terminal residue" evidence="10">
    <location>
        <position position="853"/>
    </location>
</feature>
<dbReference type="SUPFAM" id="SSF52540">
    <property type="entry name" value="P-loop containing nucleoside triphosphate hydrolases"/>
    <property type="match status" value="1"/>
</dbReference>
<dbReference type="EMBL" id="JABEZV010000005">
    <property type="protein sequence ID" value="MBA0711527.1"/>
    <property type="molecule type" value="Genomic_DNA"/>
</dbReference>
<keyword evidence="2" id="KW-0507">mRNA processing</keyword>
<evidence type="ECO:0000256" key="4">
    <source>
        <dbReference type="ARBA" id="ARBA00022801"/>
    </source>
</evidence>